<dbReference type="KEGG" id="bsau:DWV08_13255"/>
<reference evidence="1 3" key="1">
    <citation type="submission" date="2018-07" db="EMBL/GenBank/DDBJ databases">
        <title>Brachybacterium saurashtrense DSM 23186 genome sequence.</title>
        <authorList>
            <person name="Guo L."/>
        </authorList>
    </citation>
    <scope>NUCLEOTIDE SEQUENCE [LARGE SCALE GENOMIC DNA]</scope>
    <source>
        <strain evidence="1 3">DSM 23186</strain>
    </source>
</reference>
<keyword evidence="3" id="KW-1185">Reference proteome</keyword>
<evidence type="ECO:0000313" key="1">
    <source>
        <dbReference type="EMBL" id="AXK46484.1"/>
    </source>
</evidence>
<evidence type="ECO:0000313" key="3">
    <source>
        <dbReference type="Proteomes" id="UP000254236"/>
    </source>
</evidence>
<dbReference type="EMBL" id="QSWH01000002">
    <property type="protein sequence ID" value="RRR24225.1"/>
    <property type="molecule type" value="Genomic_DNA"/>
</dbReference>
<organism evidence="2 4">
    <name type="scientific">Brachybacterium saurashtrense</name>
    <dbReference type="NCBI Taxonomy" id="556288"/>
    <lineage>
        <taxon>Bacteria</taxon>
        <taxon>Bacillati</taxon>
        <taxon>Actinomycetota</taxon>
        <taxon>Actinomycetes</taxon>
        <taxon>Micrococcales</taxon>
        <taxon>Dermabacteraceae</taxon>
        <taxon>Brachybacterium</taxon>
    </lineage>
</organism>
<name>A0A345YRD2_9MICO</name>
<sequence>MSSTRGDESTPLPIRIHQHLVLATSPGTVHPHGVGATWSQHAVLMRGLDTPVATPQGAPDPATGAVAVALDSGLPPRGPIEFPARIGEVPGTLGKAEGAWLFTPEDPAATVREGTLVSALAERVAEARQVLWMGKNNITQVDQVLEDTHRMWEATATPEEDTLVLGQWATSNDPVGSATGDALAQVNATQAERYGAHFVDLQSLFTSEAGLGCAPLAPLRLFEQGSTQDAIAQGVAPPLLVARDSIHLNGWGNLAVGWALIRRMRVLGWL</sequence>
<evidence type="ECO:0000313" key="2">
    <source>
        <dbReference type="EMBL" id="RRR24225.1"/>
    </source>
</evidence>
<gene>
    <name evidence="1" type="ORF">DWV08_13255</name>
    <name evidence="2" type="ORF">DXU92_05005</name>
</gene>
<accession>A0A345YRD2</accession>
<evidence type="ECO:0008006" key="5">
    <source>
        <dbReference type="Google" id="ProtNLM"/>
    </source>
</evidence>
<evidence type="ECO:0000313" key="4">
    <source>
        <dbReference type="Proteomes" id="UP000282185"/>
    </source>
</evidence>
<protein>
    <recommendedName>
        <fullName evidence="5">SGNH/GDSL hydrolase family protein</fullName>
    </recommendedName>
</protein>
<dbReference type="AlphaFoldDB" id="A0A345YRD2"/>
<dbReference type="EMBL" id="CP031356">
    <property type="protein sequence ID" value="AXK46484.1"/>
    <property type="molecule type" value="Genomic_DNA"/>
</dbReference>
<proteinExistence type="predicted"/>
<dbReference type="Proteomes" id="UP000282185">
    <property type="component" value="Unassembled WGS sequence"/>
</dbReference>
<dbReference type="SUPFAM" id="SSF52266">
    <property type="entry name" value="SGNH hydrolase"/>
    <property type="match status" value="1"/>
</dbReference>
<dbReference type="Proteomes" id="UP000254236">
    <property type="component" value="Chromosome"/>
</dbReference>
<reference evidence="2 4" key="2">
    <citation type="submission" date="2018-08" db="EMBL/GenBank/DDBJ databases">
        <title>Brachybacterium saurashtrense DSM 23186.</title>
        <authorList>
            <person name="Li Y."/>
        </authorList>
    </citation>
    <scope>NUCLEOTIDE SEQUENCE [LARGE SCALE GENOMIC DNA]</scope>
    <source>
        <strain evidence="2 4">DSM 23186</strain>
    </source>
</reference>
<dbReference type="OrthoDB" id="4791919at2"/>